<organism evidence="1 2">
    <name type="scientific">Pseudolycoriella hygida</name>
    <dbReference type="NCBI Taxonomy" id="35572"/>
    <lineage>
        <taxon>Eukaryota</taxon>
        <taxon>Metazoa</taxon>
        <taxon>Ecdysozoa</taxon>
        <taxon>Arthropoda</taxon>
        <taxon>Hexapoda</taxon>
        <taxon>Insecta</taxon>
        <taxon>Pterygota</taxon>
        <taxon>Neoptera</taxon>
        <taxon>Endopterygota</taxon>
        <taxon>Diptera</taxon>
        <taxon>Nematocera</taxon>
        <taxon>Sciaroidea</taxon>
        <taxon>Sciaridae</taxon>
        <taxon>Pseudolycoriella</taxon>
    </lineage>
</organism>
<comment type="caution">
    <text evidence="1">The sequence shown here is derived from an EMBL/GenBank/DDBJ whole genome shotgun (WGS) entry which is preliminary data.</text>
</comment>
<gene>
    <name evidence="1" type="ORF">Bhyg_03129</name>
</gene>
<protein>
    <submittedName>
        <fullName evidence="1">Uncharacterized protein</fullName>
    </submittedName>
</protein>
<proteinExistence type="predicted"/>
<keyword evidence="2" id="KW-1185">Reference proteome</keyword>
<evidence type="ECO:0000313" key="1">
    <source>
        <dbReference type="EMBL" id="KAJ6647905.1"/>
    </source>
</evidence>
<dbReference type="EMBL" id="WJQU01000001">
    <property type="protein sequence ID" value="KAJ6647905.1"/>
    <property type="molecule type" value="Genomic_DNA"/>
</dbReference>
<evidence type="ECO:0000313" key="2">
    <source>
        <dbReference type="Proteomes" id="UP001151699"/>
    </source>
</evidence>
<accession>A0A9Q0S984</accession>
<dbReference type="AlphaFoldDB" id="A0A9Q0S984"/>
<dbReference type="Proteomes" id="UP001151699">
    <property type="component" value="Chromosome A"/>
</dbReference>
<sequence length="80" mass="9246">MFKNQEWEGVGFYNVSALQRLVCEDCQVAAKQREPPSHLIVTCNVGFRQLRVVSTSDRSRSMVAKLFCHQNLKREIAVKY</sequence>
<reference evidence="1" key="1">
    <citation type="submission" date="2022-07" db="EMBL/GenBank/DDBJ databases">
        <authorList>
            <person name="Trinca V."/>
            <person name="Uliana J.V.C."/>
            <person name="Torres T.T."/>
            <person name="Ward R.J."/>
            <person name="Monesi N."/>
        </authorList>
    </citation>
    <scope>NUCLEOTIDE SEQUENCE</scope>
    <source>
        <strain evidence="1">HSMRA1968</strain>
        <tissue evidence="1">Whole embryos</tissue>
    </source>
</reference>
<name>A0A9Q0S984_9DIPT</name>